<feature type="transmembrane region" description="Helical" evidence="8">
    <location>
        <begin position="191"/>
        <end position="213"/>
    </location>
</feature>
<evidence type="ECO:0000256" key="8">
    <source>
        <dbReference type="SAM" id="Phobius"/>
    </source>
</evidence>
<evidence type="ECO:0000256" key="7">
    <source>
        <dbReference type="RuleBase" id="RU003938"/>
    </source>
</evidence>
<feature type="transmembrane region" description="Helical" evidence="8">
    <location>
        <begin position="113"/>
        <end position="131"/>
    </location>
</feature>
<evidence type="ECO:0000256" key="4">
    <source>
        <dbReference type="ARBA" id="ARBA00022692"/>
    </source>
</evidence>
<keyword evidence="6 8" id="KW-0472">Membrane</keyword>
<organism evidence="9 10">
    <name type="scientific">Stieleria maiorica</name>
    <dbReference type="NCBI Taxonomy" id="2795974"/>
    <lineage>
        <taxon>Bacteria</taxon>
        <taxon>Pseudomonadati</taxon>
        <taxon>Planctomycetota</taxon>
        <taxon>Planctomycetia</taxon>
        <taxon>Pirellulales</taxon>
        <taxon>Pirellulaceae</taxon>
        <taxon>Stieleria</taxon>
    </lineage>
</organism>
<dbReference type="UniPathway" id="UPA00557">
    <property type="reaction ID" value="UER00614"/>
</dbReference>
<comment type="similarity">
    <text evidence="2 7">Belongs to the CDS family.</text>
</comment>
<keyword evidence="10" id="KW-1185">Reference proteome</keyword>
<dbReference type="GO" id="GO:0009273">
    <property type="term" value="P:peptidoglycan-based cell wall biogenesis"/>
    <property type="evidence" value="ECO:0007669"/>
    <property type="project" value="TreeGrafter"/>
</dbReference>
<name>A0A5B9MHQ1_9BACT</name>
<evidence type="ECO:0000256" key="5">
    <source>
        <dbReference type="ARBA" id="ARBA00022989"/>
    </source>
</evidence>
<dbReference type="GO" id="GO:0005886">
    <property type="term" value="C:plasma membrane"/>
    <property type="evidence" value="ECO:0007669"/>
    <property type="project" value="TreeGrafter"/>
</dbReference>
<evidence type="ECO:0000313" key="9">
    <source>
        <dbReference type="EMBL" id="QEG00424.1"/>
    </source>
</evidence>
<evidence type="ECO:0000256" key="1">
    <source>
        <dbReference type="ARBA" id="ARBA00004141"/>
    </source>
</evidence>
<dbReference type="GO" id="GO:0016024">
    <property type="term" value="P:CDP-diacylglycerol biosynthetic process"/>
    <property type="evidence" value="ECO:0007669"/>
    <property type="project" value="UniProtKB-UniPathway"/>
</dbReference>
<dbReference type="EC" id="2.7.7.41" evidence="7"/>
<dbReference type="PROSITE" id="PS01315">
    <property type="entry name" value="CDS"/>
    <property type="match status" value="1"/>
</dbReference>
<keyword evidence="3 7" id="KW-0808">Transferase</keyword>
<comment type="catalytic activity">
    <reaction evidence="7">
        <text>a 1,2-diacyl-sn-glycero-3-phosphate + CTP + H(+) = a CDP-1,2-diacyl-sn-glycerol + diphosphate</text>
        <dbReference type="Rhea" id="RHEA:16229"/>
        <dbReference type="ChEBI" id="CHEBI:15378"/>
        <dbReference type="ChEBI" id="CHEBI:33019"/>
        <dbReference type="ChEBI" id="CHEBI:37563"/>
        <dbReference type="ChEBI" id="CHEBI:58332"/>
        <dbReference type="ChEBI" id="CHEBI:58608"/>
        <dbReference type="EC" id="2.7.7.41"/>
    </reaction>
</comment>
<dbReference type="Proteomes" id="UP000321353">
    <property type="component" value="Chromosome"/>
</dbReference>
<feature type="transmembrane region" description="Helical" evidence="8">
    <location>
        <begin position="152"/>
        <end position="171"/>
    </location>
</feature>
<evidence type="ECO:0000256" key="3">
    <source>
        <dbReference type="ARBA" id="ARBA00022679"/>
    </source>
</evidence>
<comment type="pathway">
    <text evidence="7">Phospholipid metabolism; CDP-diacylglycerol biosynthesis; CDP-diacylglycerol from sn-glycerol 3-phosphate: step 3/3.</text>
</comment>
<feature type="transmembrane region" description="Helical" evidence="8">
    <location>
        <begin position="234"/>
        <end position="255"/>
    </location>
</feature>
<dbReference type="InterPro" id="IPR000374">
    <property type="entry name" value="PC_trans"/>
</dbReference>
<dbReference type="EMBL" id="CP036264">
    <property type="protein sequence ID" value="QEG00424.1"/>
    <property type="molecule type" value="Genomic_DNA"/>
</dbReference>
<dbReference type="KEGG" id="smam:Mal15_44940"/>
<dbReference type="Pfam" id="PF01148">
    <property type="entry name" value="CTP_transf_1"/>
    <property type="match status" value="1"/>
</dbReference>
<keyword evidence="5 8" id="KW-1133">Transmembrane helix</keyword>
<dbReference type="PANTHER" id="PTHR43535">
    <property type="entry name" value="PHOSPHATIDATE CYTIDYLYLTRANSFERASE"/>
    <property type="match status" value="1"/>
</dbReference>
<keyword evidence="7 9" id="KW-0548">Nucleotidyltransferase</keyword>
<protein>
    <recommendedName>
        <fullName evidence="7">Phosphatidate cytidylyltransferase</fullName>
        <ecNumber evidence="7">2.7.7.41</ecNumber>
    </recommendedName>
</protein>
<keyword evidence="4 7" id="KW-0812">Transmembrane</keyword>
<feature type="transmembrane region" description="Helical" evidence="8">
    <location>
        <begin position="49"/>
        <end position="79"/>
    </location>
</feature>
<dbReference type="PANTHER" id="PTHR43535:SF1">
    <property type="entry name" value="PHOSPHATIDATE CYTIDYLYLTRANSFERASE"/>
    <property type="match status" value="1"/>
</dbReference>
<evidence type="ECO:0000313" key="10">
    <source>
        <dbReference type="Proteomes" id="UP000321353"/>
    </source>
</evidence>
<dbReference type="AlphaFoldDB" id="A0A5B9MHQ1"/>
<evidence type="ECO:0000256" key="2">
    <source>
        <dbReference type="ARBA" id="ARBA00010185"/>
    </source>
</evidence>
<dbReference type="GO" id="GO:0004605">
    <property type="term" value="F:phosphatidate cytidylyltransferase activity"/>
    <property type="evidence" value="ECO:0007669"/>
    <property type="project" value="UniProtKB-EC"/>
</dbReference>
<gene>
    <name evidence="9" type="primary">cdsA_3</name>
    <name evidence="9" type="ORF">Mal15_44940</name>
</gene>
<accession>A0A5B9MHQ1</accession>
<proteinExistence type="inferred from homology"/>
<reference evidence="9 10" key="1">
    <citation type="submission" date="2019-02" db="EMBL/GenBank/DDBJ databases">
        <title>Planctomycetal bacteria perform biofilm scaping via a novel small molecule.</title>
        <authorList>
            <person name="Jeske O."/>
            <person name="Boedeker C."/>
            <person name="Wiegand S."/>
            <person name="Breitling P."/>
            <person name="Kallscheuer N."/>
            <person name="Jogler M."/>
            <person name="Rohde M."/>
            <person name="Petersen J."/>
            <person name="Medema M.H."/>
            <person name="Surup F."/>
            <person name="Jogler C."/>
        </authorList>
    </citation>
    <scope>NUCLEOTIDE SEQUENCE [LARGE SCALE GENOMIC DNA]</scope>
    <source>
        <strain evidence="9 10">Mal15</strain>
    </source>
</reference>
<comment type="subcellular location">
    <subcellularLocation>
        <location evidence="1">Membrane</location>
        <topology evidence="1">Multi-pass membrane protein</topology>
    </subcellularLocation>
</comment>
<dbReference type="RefSeq" id="WP_199773706.1">
    <property type="nucleotide sequence ID" value="NZ_CP036264.1"/>
</dbReference>
<sequence length="324" mass="35298">MFSHLSTEIHLTFAAIAALLLLANAILVLRRRSVPDRDDTELSLRVRTWWIIVASFAAVLAVSRTTAVVFFAFTSFLAFKEFLSLIPTRRADHRVLFWAYLAIPLQYLWVGTAWFGMFIIFIPVYMFIWLPTRMVLIGETKGFLRAIGTVQWGLMTTVFSLSHAAMLLFIQPGGSARVAAVWADESAKASGGAALLVFLVLLTQFNDVAQFCWGKTVGKRKVIPKVSPGKTVGGLIGGVASTVALAGLVGPWLTFLDLPRSLIAGLIIGVSGFAGDVSISALKRDLGVKDSGSTLPGHGGVLDRVDSLTYTAPLFFHFIYYCYG</sequence>
<feature type="transmembrane region" description="Helical" evidence="8">
    <location>
        <begin position="261"/>
        <end position="282"/>
    </location>
</feature>
<evidence type="ECO:0000256" key="6">
    <source>
        <dbReference type="ARBA" id="ARBA00023136"/>
    </source>
</evidence>